<evidence type="ECO:0000313" key="1">
    <source>
        <dbReference type="EMBL" id="BBZ75490.1"/>
    </source>
</evidence>
<dbReference type="KEGG" id="many:MANY_08270"/>
<name>A0A6N4W0S6_9MYCO</name>
<gene>
    <name evidence="1" type="ORF">MANY_08270</name>
</gene>
<evidence type="ECO:0000313" key="2">
    <source>
        <dbReference type="Proteomes" id="UP000467249"/>
    </source>
</evidence>
<dbReference type="Proteomes" id="UP000467249">
    <property type="component" value="Chromosome"/>
</dbReference>
<dbReference type="EMBL" id="AP022620">
    <property type="protein sequence ID" value="BBZ75490.1"/>
    <property type="molecule type" value="Genomic_DNA"/>
</dbReference>
<protein>
    <recommendedName>
        <fullName evidence="3">AttH domain-containing protein</fullName>
    </recommendedName>
</protein>
<sequence>MPPILPNPIAPVWAITHSGSTSPVLLRDALGPHTRFTMTTTFDTLSGRGQFHYQLVLGEHNSDPAEVAAQRDWFGLPWSALFLYGSLRDDEGQLYTVLRVPERNGGGRKRFYLQTTLGADDLHVHDASRGSARNEGFVRQHRDGVTTIYSPSDSDGQPFRFEVDATTSSWSEAGTMELHGTLVEPGLHWHLPSASGGVDEGYYYVSQLYEVRGQILGRDVHGFYGADDLYANGLIYQDDLLVGKKLHVTWYTWATRYADGSLDAGHFMLGHDGLGMLLLCDQDGRVRRTTHVDGFVELDETGTWPTRIEVHAPGEDWEFLPDPRGRMVDFMPMPNPQIEGRWRRIADTRQPVHWFAYGEIAPSHGLVPRSGALGA</sequence>
<evidence type="ECO:0008006" key="3">
    <source>
        <dbReference type="Google" id="ProtNLM"/>
    </source>
</evidence>
<reference evidence="1 2" key="1">
    <citation type="journal article" date="2019" name="Emerg. Microbes Infect.">
        <title>Comprehensive subspecies identification of 175 nontuberculous mycobacteria species based on 7547 genomic profiles.</title>
        <authorList>
            <person name="Matsumoto Y."/>
            <person name="Kinjo T."/>
            <person name="Motooka D."/>
            <person name="Nabeya D."/>
            <person name="Jung N."/>
            <person name="Uechi K."/>
            <person name="Horii T."/>
            <person name="Iida T."/>
            <person name="Fujita J."/>
            <person name="Nakamura S."/>
        </authorList>
    </citation>
    <scope>NUCLEOTIDE SEQUENCE [LARGE SCALE GENOMIC DNA]</scope>
    <source>
        <strain evidence="1 2">JCM 30275</strain>
    </source>
</reference>
<keyword evidence="2" id="KW-1185">Reference proteome</keyword>
<dbReference type="AlphaFoldDB" id="A0A6N4W0S6"/>
<accession>A0A6N4W0S6</accession>
<organism evidence="1 2">
    <name type="scientific">Mycolicibacterium anyangense</name>
    <dbReference type="NCBI Taxonomy" id="1431246"/>
    <lineage>
        <taxon>Bacteria</taxon>
        <taxon>Bacillati</taxon>
        <taxon>Actinomycetota</taxon>
        <taxon>Actinomycetes</taxon>
        <taxon>Mycobacteriales</taxon>
        <taxon>Mycobacteriaceae</taxon>
        <taxon>Mycolicibacterium</taxon>
    </lineage>
</organism>
<proteinExistence type="predicted"/>